<reference evidence="3" key="1">
    <citation type="journal article" date="2019" name="Int. J. Syst. Evol. Microbiol.">
        <title>The Global Catalogue of Microorganisms (GCM) 10K type strain sequencing project: providing services to taxonomists for standard genome sequencing and annotation.</title>
        <authorList>
            <consortium name="The Broad Institute Genomics Platform"/>
            <consortium name="The Broad Institute Genome Sequencing Center for Infectious Disease"/>
            <person name="Wu L."/>
            <person name="Ma J."/>
        </authorList>
    </citation>
    <scope>NUCLEOTIDE SEQUENCE [LARGE SCALE GENOMIC DNA]</scope>
    <source>
        <strain evidence="3">JCM 16013</strain>
    </source>
</reference>
<organism evidence="2 3">
    <name type="scientific">Catenulispora subtropica</name>
    <dbReference type="NCBI Taxonomy" id="450798"/>
    <lineage>
        <taxon>Bacteria</taxon>
        <taxon>Bacillati</taxon>
        <taxon>Actinomycetota</taxon>
        <taxon>Actinomycetes</taxon>
        <taxon>Catenulisporales</taxon>
        <taxon>Catenulisporaceae</taxon>
        <taxon>Catenulispora</taxon>
    </lineage>
</organism>
<dbReference type="EMBL" id="BAAAQM010000014">
    <property type="protein sequence ID" value="GAA1968606.1"/>
    <property type="molecule type" value="Genomic_DNA"/>
</dbReference>
<feature type="transmembrane region" description="Helical" evidence="1">
    <location>
        <begin position="138"/>
        <end position="159"/>
    </location>
</feature>
<evidence type="ECO:0008006" key="4">
    <source>
        <dbReference type="Google" id="ProtNLM"/>
    </source>
</evidence>
<comment type="caution">
    <text evidence="2">The sequence shown here is derived from an EMBL/GenBank/DDBJ whole genome shotgun (WGS) entry which is preliminary data.</text>
</comment>
<proteinExistence type="predicted"/>
<feature type="transmembrane region" description="Helical" evidence="1">
    <location>
        <begin position="207"/>
        <end position="225"/>
    </location>
</feature>
<keyword evidence="1" id="KW-0472">Membrane</keyword>
<keyword evidence="3" id="KW-1185">Reference proteome</keyword>
<feature type="transmembrane region" description="Helical" evidence="1">
    <location>
        <begin position="52"/>
        <end position="72"/>
    </location>
</feature>
<accession>A0ABP5CTZ4</accession>
<feature type="transmembrane region" description="Helical" evidence="1">
    <location>
        <begin position="166"/>
        <end position="187"/>
    </location>
</feature>
<evidence type="ECO:0000256" key="1">
    <source>
        <dbReference type="SAM" id="Phobius"/>
    </source>
</evidence>
<name>A0ABP5CTZ4_9ACTN</name>
<evidence type="ECO:0000313" key="3">
    <source>
        <dbReference type="Proteomes" id="UP001499854"/>
    </source>
</evidence>
<feature type="transmembrane region" description="Helical" evidence="1">
    <location>
        <begin position="21"/>
        <end position="40"/>
    </location>
</feature>
<dbReference type="Proteomes" id="UP001499854">
    <property type="component" value="Unassembled WGS sequence"/>
</dbReference>
<dbReference type="RefSeq" id="WP_344657508.1">
    <property type="nucleotide sequence ID" value="NZ_BAAAQM010000014.1"/>
</dbReference>
<keyword evidence="1" id="KW-1133">Transmembrane helix</keyword>
<protein>
    <recommendedName>
        <fullName evidence="4">ABC transporter permease</fullName>
    </recommendedName>
</protein>
<feature type="transmembrane region" description="Helical" evidence="1">
    <location>
        <begin position="84"/>
        <end position="107"/>
    </location>
</feature>
<keyword evidence="1" id="KW-0812">Transmembrane</keyword>
<gene>
    <name evidence="2" type="ORF">GCM10009838_28870</name>
</gene>
<sequence length="231" mass="24968">MSPTEKALRIQTLKLKQTFAIQWYSIGIAICLVAVIFAVAHDTPYDRRVSGALSAFYLSSAGMQPWLVNHVFPFSMALSVTRSAFVRATMVIIAAEAVLAGVGLTVLSRVEHATDGWFVHMRLIDLPHIHQDNAFTQALVYGVPMAALSSMTAFIAAVFRTFGQIGLWVLAVGMAVLGALVVVLLTLTHSVGAFADFFSSQPMLADLAVYPLVLVVLFGGGWAVLMKRARV</sequence>
<evidence type="ECO:0000313" key="2">
    <source>
        <dbReference type="EMBL" id="GAA1968606.1"/>
    </source>
</evidence>